<keyword evidence="4" id="KW-0677">Repeat</keyword>
<evidence type="ECO:0000256" key="2">
    <source>
        <dbReference type="ARBA" id="ARBA00022490"/>
    </source>
</evidence>
<gene>
    <name evidence="18" type="primary">uvrA</name>
    <name evidence="18" type="ORF">COV89_03920</name>
</gene>
<dbReference type="SUPFAM" id="SSF52540">
    <property type="entry name" value="P-loop containing nucleoside triphosphate hydrolases"/>
    <property type="match status" value="2"/>
</dbReference>
<keyword evidence="12" id="KW-0238">DNA-binding</keyword>
<keyword evidence="6" id="KW-0227">DNA damage</keyword>
<dbReference type="PROSITE" id="PS00211">
    <property type="entry name" value="ABC_TRANSPORTER_1"/>
    <property type="match status" value="2"/>
</dbReference>
<dbReference type="GO" id="GO:0016887">
    <property type="term" value="F:ATP hydrolysis activity"/>
    <property type="evidence" value="ECO:0007669"/>
    <property type="project" value="InterPro"/>
</dbReference>
<keyword evidence="7" id="KW-0228">DNA excision</keyword>
<organism evidence="18 19">
    <name type="scientific">Candidatus Shapirobacteria bacterium CG11_big_fil_rev_8_21_14_0_20_40_12</name>
    <dbReference type="NCBI Taxonomy" id="1974889"/>
    <lineage>
        <taxon>Bacteria</taxon>
        <taxon>Candidatus Shapironibacteriota</taxon>
    </lineage>
</organism>
<evidence type="ECO:0000256" key="11">
    <source>
        <dbReference type="ARBA" id="ARBA00022881"/>
    </source>
</evidence>
<evidence type="ECO:0000256" key="1">
    <source>
        <dbReference type="ARBA" id="ARBA00004496"/>
    </source>
</evidence>
<keyword evidence="2" id="KW-0963">Cytoplasm</keyword>
<evidence type="ECO:0000256" key="7">
    <source>
        <dbReference type="ARBA" id="ARBA00022769"/>
    </source>
</evidence>
<evidence type="ECO:0000259" key="17">
    <source>
        <dbReference type="PROSITE" id="PS50893"/>
    </source>
</evidence>
<keyword evidence="5" id="KW-0547">Nucleotide-binding</keyword>
<dbReference type="PROSITE" id="PS50893">
    <property type="entry name" value="ABC_TRANSPORTER_2"/>
    <property type="match status" value="1"/>
</dbReference>
<sequence length="906" mass="101929">MDKQEYIIIKGAREHNLQNITVKIPKNKLVVLSGVSGSGKSSMAMDTLYAEGQRRYVESLSSYARQFLGMMKRPDVDGIEGLSPAIAIDQHGLSHNPRSTVGTVTEIYDYLRVLFARIGHPHCPNCGREISHQTSISITQQILEIMRNKVAQERIARFLILSPVVNDKRGEFTSLFSNLRKKGFEQVRVDGHIINLKDNIGLIKTNRHNIEVVVDRLSINYKDFSPQTYYQRILDDIEIGLNLSDGLVIASEVNDKSFEFPEKPNDLKDHLFSKRFVCPVCNINLPEIEPRLFSFNAPQGACPECKGLGIKLKIDTSRVSPWRAENLEWQYYHTSSDSTREEIEKLMIKEPCPVCQGERLKKEALSVTVDQKSISSVSSFSLELLYQWIFNLNQKLTIERENEISQPLTKEISARLNFLISVGVEYLTLNRTASSLSVGEAQRIRLASQIGTGLTGVLYILDEPTVGLHQRDTQRLIETLKRLRDLGNTVVVVEHDQEVLNSADWIVDFGPGAGKHGGKVIAEGTPDEIKKDKNSLTGDYLSGKKVVSFPNTQPLTPNTNYLSIYGCREHNLKNITVSFPVKKYTCITGVSGSGKSTLIHDTLYPACKKILNEFSQEKPGTFEKITGANQYDQVLLVDQSPIGRTSRSNPATYTGIFTDIRELFALTEEAKLRGFTASHFSFNVEGGRCEACQGQGYTKVEMQFLPDVWVECEECQGTRFKPEVLEVEYKGKNVHQILKMTVEESLEFFAAFSKIVRKLTVLKKIGLDYLELGQASPTLSGGESQRLKIARELVKPSASRMLYLLDEPTTGLHFADTEKLLTVMRELIEKGNTVVIIEHNLDMIKNADWIIDLGPEGGEKGGEIVAVGTPSDIAKNLKSWTGRYLKKFCYLQNKYQERREIRIPTI</sequence>
<dbReference type="Proteomes" id="UP000231371">
    <property type="component" value="Unassembled WGS sequence"/>
</dbReference>
<evidence type="ECO:0000313" key="18">
    <source>
        <dbReference type="EMBL" id="PIQ69809.1"/>
    </source>
</evidence>
<evidence type="ECO:0000256" key="4">
    <source>
        <dbReference type="ARBA" id="ARBA00022737"/>
    </source>
</evidence>
<dbReference type="GO" id="GO:0004518">
    <property type="term" value="F:nuclease activity"/>
    <property type="evidence" value="ECO:0007669"/>
    <property type="project" value="UniProtKB-KW"/>
</dbReference>
<evidence type="ECO:0000256" key="6">
    <source>
        <dbReference type="ARBA" id="ARBA00022763"/>
    </source>
</evidence>
<dbReference type="GO" id="GO:0005737">
    <property type="term" value="C:cytoplasm"/>
    <property type="evidence" value="ECO:0007669"/>
    <property type="project" value="UniProtKB-SubCell"/>
</dbReference>
<dbReference type="PANTHER" id="PTHR43152">
    <property type="entry name" value="UVRABC SYSTEM PROTEIN A"/>
    <property type="match status" value="1"/>
</dbReference>
<dbReference type="AlphaFoldDB" id="A0A2H0KEX7"/>
<dbReference type="InterPro" id="IPR027417">
    <property type="entry name" value="P-loop_NTPase"/>
</dbReference>
<evidence type="ECO:0000256" key="13">
    <source>
        <dbReference type="ARBA" id="ARBA00023204"/>
    </source>
</evidence>
<dbReference type="NCBIfam" id="TIGR00630">
    <property type="entry name" value="uvra"/>
    <property type="match status" value="1"/>
</dbReference>
<dbReference type="GO" id="GO:0003677">
    <property type="term" value="F:DNA binding"/>
    <property type="evidence" value="ECO:0007669"/>
    <property type="project" value="UniProtKB-KW"/>
</dbReference>
<evidence type="ECO:0000256" key="5">
    <source>
        <dbReference type="ARBA" id="ARBA00022741"/>
    </source>
</evidence>
<evidence type="ECO:0000256" key="15">
    <source>
        <dbReference type="ARBA" id="ARBA00039316"/>
    </source>
</evidence>
<protein>
    <recommendedName>
        <fullName evidence="15">UvrABC system protein A</fullName>
    </recommendedName>
    <alternativeName>
        <fullName evidence="16">Excinuclease ABC subunit A</fullName>
    </alternativeName>
</protein>
<proteinExistence type="inferred from homology"/>
<dbReference type="EMBL" id="PCVI01000062">
    <property type="protein sequence ID" value="PIQ69809.1"/>
    <property type="molecule type" value="Genomic_DNA"/>
</dbReference>
<evidence type="ECO:0000256" key="16">
    <source>
        <dbReference type="ARBA" id="ARBA00042156"/>
    </source>
</evidence>
<keyword evidence="8" id="KW-0863">Zinc-finger</keyword>
<dbReference type="InterPro" id="IPR041102">
    <property type="entry name" value="UvrA_inter"/>
</dbReference>
<keyword evidence="10" id="KW-0067">ATP-binding</keyword>
<dbReference type="InterPro" id="IPR003439">
    <property type="entry name" value="ABC_transporter-like_ATP-bd"/>
</dbReference>
<dbReference type="GO" id="GO:0009380">
    <property type="term" value="C:excinuclease repair complex"/>
    <property type="evidence" value="ECO:0007669"/>
    <property type="project" value="InterPro"/>
</dbReference>
<evidence type="ECO:0000256" key="9">
    <source>
        <dbReference type="ARBA" id="ARBA00022833"/>
    </source>
</evidence>
<accession>A0A2H0KEX7</accession>
<evidence type="ECO:0000256" key="8">
    <source>
        <dbReference type="ARBA" id="ARBA00022771"/>
    </source>
</evidence>
<evidence type="ECO:0000256" key="12">
    <source>
        <dbReference type="ARBA" id="ARBA00023125"/>
    </source>
</evidence>
<reference evidence="18 19" key="1">
    <citation type="submission" date="2017-09" db="EMBL/GenBank/DDBJ databases">
        <title>Depth-based differentiation of microbial function through sediment-hosted aquifers and enrichment of novel symbionts in the deep terrestrial subsurface.</title>
        <authorList>
            <person name="Probst A.J."/>
            <person name="Ladd B."/>
            <person name="Jarett J.K."/>
            <person name="Geller-Mcgrath D.E."/>
            <person name="Sieber C.M."/>
            <person name="Emerson J.B."/>
            <person name="Anantharaman K."/>
            <person name="Thomas B.C."/>
            <person name="Malmstrom R."/>
            <person name="Stieglmeier M."/>
            <person name="Klingl A."/>
            <person name="Woyke T."/>
            <person name="Ryan C.M."/>
            <person name="Banfield J.F."/>
        </authorList>
    </citation>
    <scope>NUCLEOTIDE SEQUENCE [LARGE SCALE GENOMIC DNA]</scope>
    <source>
        <strain evidence="18">CG11_big_fil_rev_8_21_14_0_20_40_12</strain>
    </source>
</reference>
<dbReference type="Gene3D" id="3.30.190.20">
    <property type="match status" value="1"/>
</dbReference>
<evidence type="ECO:0000313" key="19">
    <source>
        <dbReference type="Proteomes" id="UP000231371"/>
    </source>
</evidence>
<keyword evidence="9" id="KW-0862">Zinc</keyword>
<comment type="subcellular location">
    <subcellularLocation>
        <location evidence="1">Cytoplasm</location>
    </subcellularLocation>
</comment>
<evidence type="ECO:0000256" key="10">
    <source>
        <dbReference type="ARBA" id="ARBA00022840"/>
    </source>
</evidence>
<dbReference type="GO" id="GO:0006289">
    <property type="term" value="P:nucleotide-excision repair"/>
    <property type="evidence" value="ECO:0007669"/>
    <property type="project" value="InterPro"/>
</dbReference>
<comment type="caution">
    <text evidence="18">The sequence shown here is derived from an EMBL/GenBank/DDBJ whole genome shotgun (WGS) entry which is preliminary data.</text>
</comment>
<keyword evidence="3" id="KW-0479">Metal-binding</keyword>
<dbReference type="Gene3D" id="1.20.1580.10">
    <property type="entry name" value="ABC transporter ATPase like domain"/>
    <property type="match status" value="1"/>
</dbReference>
<name>A0A2H0KEX7_9BACT</name>
<keyword evidence="11" id="KW-0267">Excision nuclease</keyword>
<evidence type="ECO:0000256" key="14">
    <source>
        <dbReference type="ARBA" id="ARBA00038000"/>
    </source>
</evidence>
<dbReference type="InterPro" id="IPR017871">
    <property type="entry name" value="ABC_transporter-like_CS"/>
</dbReference>
<comment type="similarity">
    <text evidence="14">Belongs to the ABC transporter superfamily. UvrA family.</text>
</comment>
<dbReference type="GO" id="GO:0005524">
    <property type="term" value="F:ATP binding"/>
    <property type="evidence" value="ECO:0007669"/>
    <property type="project" value="UniProtKB-KW"/>
</dbReference>
<dbReference type="PANTHER" id="PTHR43152:SF3">
    <property type="entry name" value="UVRABC SYSTEM PROTEIN A"/>
    <property type="match status" value="1"/>
</dbReference>
<feature type="domain" description="ABC transporter" evidence="17">
    <location>
        <begin position="557"/>
        <end position="886"/>
    </location>
</feature>
<dbReference type="InterPro" id="IPR004602">
    <property type="entry name" value="UvrA"/>
</dbReference>
<dbReference type="GO" id="GO:0008270">
    <property type="term" value="F:zinc ion binding"/>
    <property type="evidence" value="ECO:0007669"/>
    <property type="project" value="UniProtKB-KW"/>
</dbReference>
<evidence type="ECO:0000256" key="3">
    <source>
        <dbReference type="ARBA" id="ARBA00022723"/>
    </source>
</evidence>
<keyword evidence="13" id="KW-0234">DNA repair</keyword>
<dbReference type="Gene3D" id="3.40.50.300">
    <property type="entry name" value="P-loop containing nucleotide triphosphate hydrolases"/>
    <property type="match status" value="3"/>
</dbReference>
<dbReference type="Pfam" id="PF17760">
    <property type="entry name" value="UvrA_inter"/>
    <property type="match status" value="1"/>
</dbReference>